<feature type="compositionally biased region" description="Basic and acidic residues" evidence="2">
    <location>
        <begin position="70"/>
        <end position="84"/>
    </location>
</feature>
<evidence type="ECO:0000256" key="1">
    <source>
        <dbReference type="SAM" id="Coils"/>
    </source>
</evidence>
<feature type="region of interest" description="Disordered" evidence="2">
    <location>
        <begin position="269"/>
        <end position="307"/>
    </location>
</feature>
<feature type="coiled-coil region" evidence="1">
    <location>
        <begin position="501"/>
        <end position="549"/>
    </location>
</feature>
<evidence type="ECO:0000313" key="4">
    <source>
        <dbReference type="Proteomes" id="UP000422736"/>
    </source>
</evidence>
<protein>
    <submittedName>
        <fullName evidence="3">Eisosome subunit YGR130C</fullName>
    </submittedName>
</protein>
<accession>A0ABX6EWX2</accession>
<feature type="coiled-coil region" evidence="1">
    <location>
        <begin position="594"/>
        <end position="677"/>
    </location>
</feature>
<keyword evidence="1" id="KW-0175">Coiled coil</keyword>
<feature type="region of interest" description="Disordered" evidence="2">
    <location>
        <begin position="800"/>
        <end position="872"/>
    </location>
</feature>
<evidence type="ECO:0000313" key="3">
    <source>
        <dbReference type="EMBL" id="QGN16849.1"/>
    </source>
</evidence>
<reference evidence="3 4" key="1">
    <citation type="submission" date="2016-03" db="EMBL/GenBank/DDBJ databases">
        <title>How can Kluyveromyces marxianus grow so fast - potential evolutionary course in Saccharomyces Complex revealed by comparative genomics.</title>
        <authorList>
            <person name="Mo W."/>
            <person name="Lu W."/>
            <person name="Yang X."/>
            <person name="Qi J."/>
            <person name="Lv H."/>
        </authorList>
    </citation>
    <scope>NUCLEOTIDE SEQUENCE [LARGE SCALE GENOMIC DNA]</scope>
    <source>
        <strain evidence="3 4">FIM1</strain>
    </source>
</reference>
<sequence length="886" mass="99848">MGRIGLFKKEQDPFALLLEESENGGKSRERAGSNSMLRRSTTRSRPERVRDDDDDNASPEVSENQYHSPFRTEEEAQRAREIRKQKFAHISPEAAGSVDPSRLGYNVITDENVAKPRDILIPAGLKETEAQQLVTLTALEMKERQLQYWKDSQKIIDLTQPEDGEVVVVKDVAEDDGDDDAVDVEKEPSIEQVADAFEDTEAIVQDDEEEPIDLKREPKPEAALRAFEEAEAIVQDDEEEEPVDDVEAEPPAAVAVEVLEEAEAIALGQTPPEVPLAEEEEAEHPNGVEKAETDDAKEYVDPSREPKPEAALRAFEEAEAIVQDDEEEPIDLKREPKPDAALRAFEEAEAIVQDDIEEPVDDVEAEPSPEEAARALEEAEVLATGDPQYLPPPPDIKSAPQVPFEVNDGTANADDKSQQRGGGGLKALGFLNIFKRSSKNTPEAAAIAAAAAAGAIVTREGAPVATPEDPEHIVKTTNGYLSKVVYDKLEYDELIHQAKLNKFSEEKTAKYNAKAQEYEDKIQSIQKEIADLEAQMEQCKLEHEEKMKLKQVEASQTLLDTNVKHINAKTALYRETEQIKLQTIADKEDTALCHEQVQKEIDDLLLMKEEVNKEHHEHENKVSALITDLDTKTAALNESLAKKEETNAQIQALEEEKAKLEQEIKAVQEEHQGNVANIESIDNKEYLPKVNEINNEISTLLGSLALIQQEIANQKVEFSTVTKKLEQERKEHEEQLLREKEERERLEKDRLNKQRAEYEAKAEEARLRHEEELAELKRSHEEANKKAILEKEEAHKKLLEEQAKRDQVERERTRLQGEKAIAEQEKGNPADKLLEREHVEKQKRQAEAAAAAEEKLKNAQKNPAMRTKDSSLYDYETVEEIITIPE</sequence>
<evidence type="ECO:0000256" key="2">
    <source>
        <dbReference type="SAM" id="MobiDB-lite"/>
    </source>
</evidence>
<dbReference type="EMBL" id="CP015058">
    <property type="protein sequence ID" value="QGN16849.1"/>
    <property type="molecule type" value="Genomic_DNA"/>
</dbReference>
<proteinExistence type="predicted"/>
<feature type="region of interest" description="Disordered" evidence="2">
    <location>
        <begin position="352"/>
        <end position="422"/>
    </location>
</feature>
<dbReference type="Proteomes" id="UP000422736">
    <property type="component" value="Chromosome 5"/>
</dbReference>
<feature type="compositionally biased region" description="Acidic residues" evidence="2">
    <location>
        <begin position="352"/>
        <end position="369"/>
    </location>
</feature>
<organism evidence="3 4">
    <name type="scientific">Kluyveromyces marxianus</name>
    <name type="common">Yeast</name>
    <name type="synonym">Candida kefyr</name>
    <dbReference type="NCBI Taxonomy" id="4911"/>
    <lineage>
        <taxon>Eukaryota</taxon>
        <taxon>Fungi</taxon>
        <taxon>Dikarya</taxon>
        <taxon>Ascomycota</taxon>
        <taxon>Saccharomycotina</taxon>
        <taxon>Saccharomycetes</taxon>
        <taxon>Saccharomycetales</taxon>
        <taxon>Saccharomycetaceae</taxon>
        <taxon>Kluyveromyces</taxon>
    </lineage>
</organism>
<feature type="region of interest" description="Disordered" evidence="2">
    <location>
        <begin position="1"/>
        <end position="102"/>
    </location>
</feature>
<feature type="compositionally biased region" description="Basic and acidic residues" evidence="2">
    <location>
        <begin position="283"/>
        <end position="307"/>
    </location>
</feature>
<keyword evidence="4" id="KW-1185">Reference proteome</keyword>
<gene>
    <name evidence="3" type="ORF">FIM1_3574</name>
</gene>
<name>A0ABX6EWX2_KLUMA</name>
<feature type="compositionally biased region" description="Basic and acidic residues" evidence="2">
    <location>
        <begin position="800"/>
        <end position="857"/>
    </location>
</feature>